<evidence type="ECO:0000256" key="2">
    <source>
        <dbReference type="SAM" id="Phobius"/>
    </source>
</evidence>
<feature type="transmembrane region" description="Helical" evidence="2">
    <location>
        <begin position="438"/>
        <end position="462"/>
    </location>
</feature>
<keyword evidence="4" id="KW-1185">Reference proteome</keyword>
<reference evidence="3" key="1">
    <citation type="journal article" date="2023" name="Mol. Phylogenet. Evol.">
        <title>Genome-scale phylogeny and comparative genomics of the fungal order Sordariales.</title>
        <authorList>
            <person name="Hensen N."/>
            <person name="Bonometti L."/>
            <person name="Westerberg I."/>
            <person name="Brannstrom I.O."/>
            <person name="Guillou S."/>
            <person name="Cros-Aarteil S."/>
            <person name="Calhoun S."/>
            <person name="Haridas S."/>
            <person name="Kuo A."/>
            <person name="Mondo S."/>
            <person name="Pangilinan J."/>
            <person name="Riley R."/>
            <person name="LaButti K."/>
            <person name="Andreopoulos B."/>
            <person name="Lipzen A."/>
            <person name="Chen C."/>
            <person name="Yan M."/>
            <person name="Daum C."/>
            <person name="Ng V."/>
            <person name="Clum A."/>
            <person name="Steindorff A."/>
            <person name="Ohm R.A."/>
            <person name="Martin F."/>
            <person name="Silar P."/>
            <person name="Natvig D.O."/>
            <person name="Lalanne C."/>
            <person name="Gautier V."/>
            <person name="Ament-Velasquez S.L."/>
            <person name="Kruys A."/>
            <person name="Hutchinson M.I."/>
            <person name="Powell A.J."/>
            <person name="Barry K."/>
            <person name="Miller A.N."/>
            <person name="Grigoriev I.V."/>
            <person name="Debuchy R."/>
            <person name="Gladieux P."/>
            <person name="Hiltunen Thoren M."/>
            <person name="Johannesson H."/>
        </authorList>
    </citation>
    <scope>NUCLEOTIDE SEQUENCE</scope>
    <source>
        <strain evidence="3">PSN293</strain>
    </source>
</reference>
<feature type="transmembrane region" description="Helical" evidence="2">
    <location>
        <begin position="12"/>
        <end position="34"/>
    </location>
</feature>
<dbReference type="AlphaFoldDB" id="A0AAN6YIY8"/>
<name>A0AAN6YIY8_9PEZI</name>
<feature type="region of interest" description="Disordered" evidence="1">
    <location>
        <begin position="503"/>
        <end position="523"/>
    </location>
</feature>
<evidence type="ECO:0000256" key="1">
    <source>
        <dbReference type="SAM" id="MobiDB-lite"/>
    </source>
</evidence>
<gene>
    <name evidence="3" type="ORF">QBC37DRAFT_277208</name>
</gene>
<feature type="compositionally biased region" description="Polar residues" evidence="1">
    <location>
        <begin position="510"/>
        <end position="523"/>
    </location>
</feature>
<reference evidence="3" key="2">
    <citation type="submission" date="2023-05" db="EMBL/GenBank/DDBJ databases">
        <authorList>
            <consortium name="Lawrence Berkeley National Laboratory"/>
            <person name="Steindorff A."/>
            <person name="Hensen N."/>
            <person name="Bonometti L."/>
            <person name="Westerberg I."/>
            <person name="Brannstrom I.O."/>
            <person name="Guillou S."/>
            <person name="Cros-Aarteil S."/>
            <person name="Calhoun S."/>
            <person name="Haridas S."/>
            <person name="Kuo A."/>
            <person name="Mondo S."/>
            <person name="Pangilinan J."/>
            <person name="Riley R."/>
            <person name="Labutti K."/>
            <person name="Andreopoulos B."/>
            <person name="Lipzen A."/>
            <person name="Chen C."/>
            <person name="Yanf M."/>
            <person name="Daum C."/>
            <person name="Ng V."/>
            <person name="Clum A."/>
            <person name="Ohm R."/>
            <person name="Martin F."/>
            <person name="Silar P."/>
            <person name="Natvig D."/>
            <person name="Lalanne C."/>
            <person name="Gautier V."/>
            <person name="Ament-Velasquez S.L."/>
            <person name="Kruys A."/>
            <person name="Hutchinson M.I."/>
            <person name="Powell A.J."/>
            <person name="Barry K."/>
            <person name="Miller A.N."/>
            <person name="Grigoriev I.V."/>
            <person name="Debuchy R."/>
            <person name="Gladieux P."/>
            <person name="Thoren M.H."/>
            <person name="Johannesson H."/>
        </authorList>
    </citation>
    <scope>NUCLEOTIDE SEQUENCE</scope>
    <source>
        <strain evidence="3">PSN293</strain>
    </source>
</reference>
<proteinExistence type="predicted"/>
<dbReference type="Proteomes" id="UP001301769">
    <property type="component" value="Unassembled WGS sequence"/>
</dbReference>
<evidence type="ECO:0000313" key="3">
    <source>
        <dbReference type="EMBL" id="KAK4217517.1"/>
    </source>
</evidence>
<comment type="caution">
    <text evidence="3">The sequence shown here is derived from an EMBL/GenBank/DDBJ whole genome shotgun (WGS) entry which is preliminary data.</text>
</comment>
<dbReference type="PANTHER" id="PTHR37576">
    <property type="entry name" value="DEFECT AT LOW TEMPERATURE PROTEIN 1"/>
    <property type="match status" value="1"/>
</dbReference>
<dbReference type="InterPro" id="IPR021514">
    <property type="entry name" value="DUF3176"/>
</dbReference>
<keyword evidence="2" id="KW-1133">Transmembrane helix</keyword>
<sequence>MLGLSPSKIPWPGILALAGMVACLISSGIVVGVSHNNPVASWTIQPAVLLAILSGTSTILSSAALETGVAVRFWLGAYNESPFSQLHYIWDHGRGLSLFPAIRAGSTARTVAILATTACFLQFLANPLLQRSTYQAMKDEVGYESIYMDIAQRIPDGWFGPLNAEEGGLFELHNGLAELRQWWQKEPILAQDRVGRTCSGTCHSAVLGAGFSFQCWGAQEQIDLSTSDTDRHTVFMVGLMMTQNVTDEPYLLLRTNHLSKVDSNCMGTIDNTVCYLKAATVQYPFVIQNTTITLKSDQISDMAVDSTYFSPGDSLDAPTGAPAGPLVSLRHYVFNVLAENTTKNYDPVMNRSSYSGLGVLADIFFLPSDQNDDPSPSMCRIKFRSPTEYVLGVMHEFMFRFALAAGRDDSNSTSNTNNTQAIIAQRTARALIYQVDPAFLAGSLVAMACGIALLGALMWNWWLLGRPVTLSPLETAAALGRPLLADQPRATVDEILAAETQSLKRRHESASSTCTSPLGSASVESTCKLREVVTEEKADSE</sequence>
<organism evidence="3 4">
    <name type="scientific">Rhypophila decipiens</name>
    <dbReference type="NCBI Taxonomy" id="261697"/>
    <lineage>
        <taxon>Eukaryota</taxon>
        <taxon>Fungi</taxon>
        <taxon>Dikarya</taxon>
        <taxon>Ascomycota</taxon>
        <taxon>Pezizomycotina</taxon>
        <taxon>Sordariomycetes</taxon>
        <taxon>Sordariomycetidae</taxon>
        <taxon>Sordariales</taxon>
        <taxon>Naviculisporaceae</taxon>
        <taxon>Rhypophila</taxon>
    </lineage>
</organism>
<dbReference type="PANTHER" id="PTHR37576:SF2">
    <property type="entry name" value="DEFECT AT LOW TEMPERATURE PROTEIN 1"/>
    <property type="match status" value="1"/>
</dbReference>
<dbReference type="Pfam" id="PF11374">
    <property type="entry name" value="DUF3176"/>
    <property type="match status" value="1"/>
</dbReference>
<protein>
    <submittedName>
        <fullName evidence="3">Uncharacterized protein</fullName>
    </submittedName>
</protein>
<keyword evidence="2" id="KW-0812">Transmembrane</keyword>
<dbReference type="EMBL" id="MU858059">
    <property type="protein sequence ID" value="KAK4217517.1"/>
    <property type="molecule type" value="Genomic_DNA"/>
</dbReference>
<feature type="transmembrane region" description="Helical" evidence="2">
    <location>
        <begin position="46"/>
        <end position="65"/>
    </location>
</feature>
<evidence type="ECO:0000313" key="4">
    <source>
        <dbReference type="Proteomes" id="UP001301769"/>
    </source>
</evidence>
<feature type="transmembrane region" description="Helical" evidence="2">
    <location>
        <begin position="108"/>
        <end position="129"/>
    </location>
</feature>
<accession>A0AAN6YIY8</accession>
<keyword evidence="2" id="KW-0472">Membrane</keyword>